<dbReference type="GO" id="GO:0005886">
    <property type="term" value="C:plasma membrane"/>
    <property type="evidence" value="ECO:0007669"/>
    <property type="project" value="UniProtKB-SubCell"/>
</dbReference>
<evidence type="ECO:0000313" key="9">
    <source>
        <dbReference type="Proteomes" id="UP000218890"/>
    </source>
</evidence>
<feature type="transmembrane region" description="Helical" evidence="6">
    <location>
        <begin position="148"/>
        <end position="168"/>
    </location>
</feature>
<gene>
    <name evidence="8" type="ORF">HH1059_09350</name>
</gene>
<organism evidence="8 9">
    <name type="scientific">Halorhodospira halochloris</name>
    <name type="common">Ectothiorhodospira halochloris</name>
    <dbReference type="NCBI Taxonomy" id="1052"/>
    <lineage>
        <taxon>Bacteria</taxon>
        <taxon>Pseudomonadati</taxon>
        <taxon>Pseudomonadota</taxon>
        <taxon>Gammaproteobacteria</taxon>
        <taxon>Chromatiales</taxon>
        <taxon>Ectothiorhodospiraceae</taxon>
        <taxon>Halorhodospira</taxon>
    </lineage>
</organism>
<feature type="transmembrane region" description="Helical" evidence="6">
    <location>
        <begin position="174"/>
        <end position="194"/>
    </location>
</feature>
<evidence type="ECO:0000256" key="5">
    <source>
        <dbReference type="ARBA" id="ARBA00023136"/>
    </source>
</evidence>
<feature type="transmembrane region" description="Helical" evidence="6">
    <location>
        <begin position="87"/>
        <end position="106"/>
    </location>
</feature>
<comment type="subcellular location">
    <subcellularLocation>
        <location evidence="1">Cell membrane</location>
        <topology evidence="1">Multi-pass membrane protein</topology>
    </subcellularLocation>
</comment>
<dbReference type="InterPro" id="IPR050189">
    <property type="entry name" value="MFS_Efflux_Transporters"/>
</dbReference>
<dbReference type="InterPro" id="IPR020846">
    <property type="entry name" value="MFS_dom"/>
</dbReference>
<dbReference type="PANTHER" id="PTHR43124:SF3">
    <property type="entry name" value="CHLORAMPHENICOL EFFLUX PUMP RV0191"/>
    <property type="match status" value="1"/>
</dbReference>
<accession>A0A110B716</accession>
<name>A0A110B716_HALHR</name>
<feature type="transmembrane region" description="Helical" evidence="6">
    <location>
        <begin position="285"/>
        <end position="303"/>
    </location>
</feature>
<dbReference type="EMBL" id="AP017372">
    <property type="protein sequence ID" value="BAU57628.1"/>
    <property type="molecule type" value="Genomic_DNA"/>
</dbReference>
<evidence type="ECO:0000313" key="8">
    <source>
        <dbReference type="EMBL" id="BAU57628.1"/>
    </source>
</evidence>
<dbReference type="Proteomes" id="UP000218890">
    <property type="component" value="Chromosome"/>
</dbReference>
<protein>
    <submittedName>
        <fullName evidence="8">Sugar efflux permease</fullName>
    </submittedName>
</protein>
<evidence type="ECO:0000256" key="4">
    <source>
        <dbReference type="ARBA" id="ARBA00022989"/>
    </source>
</evidence>
<reference evidence="8" key="1">
    <citation type="submission" date="2016-02" db="EMBL/GenBank/DDBJ databases">
        <title>Halorhodospira halochloris DSM-1059 complete genome, version 2.</title>
        <authorList>
            <person name="Tsukatani Y."/>
        </authorList>
    </citation>
    <scope>NUCLEOTIDE SEQUENCE</scope>
    <source>
        <strain evidence="8">DSM 1059</strain>
    </source>
</reference>
<dbReference type="Pfam" id="PF07690">
    <property type="entry name" value="MFS_1"/>
    <property type="match status" value="1"/>
</dbReference>
<dbReference type="KEGG" id="hhk:HH1059_09350"/>
<evidence type="ECO:0000256" key="3">
    <source>
        <dbReference type="ARBA" id="ARBA00022692"/>
    </source>
</evidence>
<dbReference type="GO" id="GO:0022857">
    <property type="term" value="F:transmembrane transporter activity"/>
    <property type="evidence" value="ECO:0007669"/>
    <property type="project" value="InterPro"/>
</dbReference>
<dbReference type="InterPro" id="IPR036259">
    <property type="entry name" value="MFS_trans_sf"/>
</dbReference>
<feature type="transmembrane region" description="Helical" evidence="6">
    <location>
        <begin position="21"/>
        <end position="40"/>
    </location>
</feature>
<keyword evidence="5 6" id="KW-0472">Membrane</keyword>
<keyword evidence="3 6" id="KW-0812">Transmembrane</keyword>
<keyword evidence="4 6" id="KW-1133">Transmembrane helix</keyword>
<feature type="transmembrane region" description="Helical" evidence="6">
    <location>
        <begin position="374"/>
        <end position="392"/>
    </location>
</feature>
<sequence length="400" mass="41247">MRQLSGTDLRPNIDPVGATGFAILGAGLIAIAYGLARYAFGLFVPSIRSEIGLSASEVGVVSSLAFISFCLASVVAPLIVDRLGSRYSAVLAGTFALVGLTLISQAGDITTLGTGVFSCGIATGLMMPALSAGAQIAVKPDLRGRVNAVMNAGTSFGLLVCVPAVLILSGEWRIAYGSFAVMAALGIVAALALLPGLTDRQKDKTAPASLPLDKSRWLEVARLIAFCVTMGVISAAYWIFAPDLVVETGELSERSTGWLWLVVGFAGLLGAWASDLGENLGAPTTQALALVALSAATALIAIAPEQLWVALLSAAIFGWAFMTLTGLYLVTGIRLLRERPSMGPVVPFLAITIGQAIGSPLVGETITNLGYIDAFKAFAIAGLLVAAASPFFPRWSGQGA</sequence>
<dbReference type="PROSITE" id="PS50850">
    <property type="entry name" value="MFS"/>
    <property type="match status" value="1"/>
</dbReference>
<feature type="transmembrane region" description="Helical" evidence="6">
    <location>
        <begin position="342"/>
        <end position="362"/>
    </location>
</feature>
<feature type="transmembrane region" description="Helical" evidence="6">
    <location>
        <begin position="255"/>
        <end position="273"/>
    </location>
</feature>
<evidence type="ECO:0000256" key="6">
    <source>
        <dbReference type="SAM" id="Phobius"/>
    </source>
</evidence>
<evidence type="ECO:0000256" key="2">
    <source>
        <dbReference type="ARBA" id="ARBA00022475"/>
    </source>
</evidence>
<feature type="transmembrane region" description="Helical" evidence="6">
    <location>
        <begin position="220"/>
        <end position="240"/>
    </location>
</feature>
<evidence type="ECO:0000259" key="7">
    <source>
        <dbReference type="PROSITE" id="PS50850"/>
    </source>
</evidence>
<keyword evidence="2" id="KW-1003">Cell membrane</keyword>
<feature type="transmembrane region" description="Helical" evidence="6">
    <location>
        <begin position="112"/>
        <end position="136"/>
    </location>
</feature>
<dbReference type="SUPFAM" id="SSF103473">
    <property type="entry name" value="MFS general substrate transporter"/>
    <property type="match status" value="1"/>
</dbReference>
<keyword evidence="9" id="KW-1185">Reference proteome</keyword>
<dbReference type="RefSeq" id="WP_207148171.1">
    <property type="nucleotide sequence ID" value="NZ_AP017372.2"/>
</dbReference>
<dbReference type="PANTHER" id="PTHR43124">
    <property type="entry name" value="PURINE EFFLUX PUMP PBUE"/>
    <property type="match status" value="1"/>
</dbReference>
<feature type="domain" description="Major facilitator superfamily (MFS) profile" evidence="7">
    <location>
        <begin position="22"/>
        <end position="397"/>
    </location>
</feature>
<dbReference type="Gene3D" id="1.20.1250.20">
    <property type="entry name" value="MFS general substrate transporter like domains"/>
    <property type="match status" value="2"/>
</dbReference>
<feature type="transmembrane region" description="Helical" evidence="6">
    <location>
        <begin position="60"/>
        <end position="80"/>
    </location>
</feature>
<dbReference type="AlphaFoldDB" id="A0A110B716"/>
<evidence type="ECO:0000256" key="1">
    <source>
        <dbReference type="ARBA" id="ARBA00004651"/>
    </source>
</evidence>
<feature type="transmembrane region" description="Helical" evidence="6">
    <location>
        <begin position="309"/>
        <end position="330"/>
    </location>
</feature>
<dbReference type="InterPro" id="IPR011701">
    <property type="entry name" value="MFS"/>
</dbReference>
<proteinExistence type="predicted"/>